<accession>A0AAE3VL77</accession>
<evidence type="ECO:0000256" key="1">
    <source>
        <dbReference type="SAM" id="SignalP"/>
    </source>
</evidence>
<dbReference type="RefSeq" id="WP_306883742.1">
    <property type="nucleotide sequence ID" value="NZ_JAUSUL010000001.1"/>
</dbReference>
<organism evidence="2 3">
    <name type="scientific">Amorphus orientalis</name>
    <dbReference type="NCBI Taxonomy" id="649198"/>
    <lineage>
        <taxon>Bacteria</taxon>
        <taxon>Pseudomonadati</taxon>
        <taxon>Pseudomonadota</taxon>
        <taxon>Alphaproteobacteria</taxon>
        <taxon>Hyphomicrobiales</taxon>
        <taxon>Amorphaceae</taxon>
        <taxon>Amorphus</taxon>
    </lineage>
</organism>
<gene>
    <name evidence="2" type="ORF">J2S73_000390</name>
</gene>
<name>A0AAE3VL77_9HYPH</name>
<dbReference type="Proteomes" id="UP001229244">
    <property type="component" value="Unassembled WGS sequence"/>
</dbReference>
<protein>
    <recommendedName>
        <fullName evidence="4">DUF2092 domain-containing protein</fullName>
    </recommendedName>
</protein>
<keyword evidence="3" id="KW-1185">Reference proteome</keyword>
<dbReference type="AlphaFoldDB" id="A0AAE3VL77"/>
<feature type="chain" id="PRO_5042234644" description="DUF2092 domain-containing protein" evidence="1">
    <location>
        <begin position="28"/>
        <end position="265"/>
    </location>
</feature>
<comment type="caution">
    <text evidence="2">The sequence shown here is derived from an EMBL/GenBank/DDBJ whole genome shotgun (WGS) entry which is preliminary data.</text>
</comment>
<reference evidence="2" key="1">
    <citation type="submission" date="2023-07" db="EMBL/GenBank/DDBJ databases">
        <title>Genomic Encyclopedia of Type Strains, Phase IV (KMG-IV): sequencing the most valuable type-strain genomes for metagenomic binning, comparative biology and taxonomic classification.</title>
        <authorList>
            <person name="Goeker M."/>
        </authorList>
    </citation>
    <scope>NUCLEOTIDE SEQUENCE</scope>
    <source>
        <strain evidence="2">DSM 21202</strain>
    </source>
</reference>
<evidence type="ECO:0008006" key="4">
    <source>
        <dbReference type="Google" id="ProtNLM"/>
    </source>
</evidence>
<keyword evidence="1" id="KW-0732">Signal</keyword>
<dbReference type="Pfam" id="PF09865">
    <property type="entry name" value="DUF2092"/>
    <property type="match status" value="1"/>
</dbReference>
<dbReference type="InterPro" id="IPR019207">
    <property type="entry name" value="DUF2092"/>
</dbReference>
<feature type="signal peptide" evidence="1">
    <location>
        <begin position="1"/>
        <end position="27"/>
    </location>
</feature>
<evidence type="ECO:0000313" key="3">
    <source>
        <dbReference type="Proteomes" id="UP001229244"/>
    </source>
</evidence>
<evidence type="ECO:0000313" key="2">
    <source>
        <dbReference type="EMBL" id="MDQ0313953.1"/>
    </source>
</evidence>
<proteinExistence type="predicted"/>
<sequence>MALTRLFARGLAPWLAALVFCATPALAQDPETGSQSGAAAGETAEAAADAGLAEISRMSDYIGGLSSFEFEAATLFDEPAVSGTPDKRASAFHLAVKRPNKLAMTATFDDGSERKLWFDGTTVTLANVSAKTYIELPFDGDIDGLVDAVESRLSMVVPPLAFAISDPFARLEENAIAADFIGERTLGDETTRVVRIETVDTVRQFWIADGDAPLPERLVTTYIRETGHPEMVTNFRSFSEETVPDAAFQAEIADDWTEVPLNPGE</sequence>
<dbReference type="EMBL" id="JAUSUL010000001">
    <property type="protein sequence ID" value="MDQ0313953.1"/>
    <property type="molecule type" value="Genomic_DNA"/>
</dbReference>